<dbReference type="GO" id="GO:0006004">
    <property type="term" value="P:fucose metabolic process"/>
    <property type="evidence" value="ECO:0007669"/>
    <property type="project" value="TreeGrafter"/>
</dbReference>
<comment type="catalytic activity">
    <reaction evidence="3">
        <text>alpha-L-fucose = beta-L-fucose</text>
        <dbReference type="Rhea" id="RHEA:25580"/>
        <dbReference type="ChEBI" id="CHEBI:42548"/>
        <dbReference type="ChEBI" id="CHEBI:42589"/>
        <dbReference type="EC" id="5.1.3.29"/>
    </reaction>
</comment>
<name>A0A7W9W766_ARMRO</name>
<dbReference type="GO" id="GO:0036373">
    <property type="term" value="F:L-fucose mutarotase activity"/>
    <property type="evidence" value="ECO:0007669"/>
    <property type="project" value="UniProtKB-EC"/>
</dbReference>
<reference evidence="4 5" key="1">
    <citation type="submission" date="2020-08" db="EMBL/GenBank/DDBJ databases">
        <title>Genomic Encyclopedia of Type Strains, Phase IV (KMG-IV): sequencing the most valuable type-strain genomes for metagenomic binning, comparative biology and taxonomic classification.</title>
        <authorList>
            <person name="Goeker M."/>
        </authorList>
    </citation>
    <scope>NUCLEOTIDE SEQUENCE [LARGE SCALE GENOMIC DNA]</scope>
    <source>
        <strain evidence="4 5">DSM 23562</strain>
    </source>
</reference>
<dbReference type="InterPro" id="IPR050443">
    <property type="entry name" value="RbsD/FucU_mutarotase"/>
</dbReference>
<dbReference type="EC" id="5.1.3.29" evidence="4"/>
<proteinExistence type="predicted"/>
<evidence type="ECO:0000256" key="3">
    <source>
        <dbReference type="ARBA" id="ARBA00036324"/>
    </source>
</evidence>
<evidence type="ECO:0000313" key="4">
    <source>
        <dbReference type="EMBL" id="MBB6052144.1"/>
    </source>
</evidence>
<comment type="caution">
    <text evidence="4">The sequence shown here is derived from an EMBL/GenBank/DDBJ whole genome shotgun (WGS) entry which is preliminary data.</text>
</comment>
<dbReference type="EMBL" id="JACHGW010000004">
    <property type="protein sequence ID" value="MBB6052144.1"/>
    <property type="molecule type" value="Genomic_DNA"/>
</dbReference>
<keyword evidence="2 4" id="KW-0413">Isomerase</keyword>
<gene>
    <name evidence="4" type="ORF">HNQ39_003965</name>
</gene>
<dbReference type="Proteomes" id="UP000520814">
    <property type="component" value="Unassembled WGS sequence"/>
</dbReference>
<dbReference type="GO" id="GO:0062193">
    <property type="term" value="F:D-ribose pyranase activity"/>
    <property type="evidence" value="ECO:0007669"/>
    <property type="project" value="UniProtKB-EC"/>
</dbReference>
<evidence type="ECO:0000256" key="2">
    <source>
        <dbReference type="ARBA" id="ARBA00023235"/>
    </source>
</evidence>
<keyword evidence="5" id="KW-1185">Reference proteome</keyword>
<dbReference type="PANTHER" id="PTHR31690:SF4">
    <property type="entry name" value="FUCOSE MUTAROTASE"/>
    <property type="match status" value="1"/>
</dbReference>
<accession>A0A7W9W766</accession>
<dbReference type="SUPFAM" id="SSF102546">
    <property type="entry name" value="RbsD-like"/>
    <property type="match status" value="1"/>
</dbReference>
<evidence type="ECO:0000256" key="1">
    <source>
        <dbReference type="ARBA" id="ARBA00000223"/>
    </source>
</evidence>
<organism evidence="4 5">
    <name type="scientific">Armatimonas rosea</name>
    <dbReference type="NCBI Taxonomy" id="685828"/>
    <lineage>
        <taxon>Bacteria</taxon>
        <taxon>Bacillati</taxon>
        <taxon>Armatimonadota</taxon>
        <taxon>Armatimonadia</taxon>
        <taxon>Armatimonadales</taxon>
        <taxon>Armatimonadaceae</taxon>
        <taxon>Armatimonas</taxon>
    </lineage>
</organism>
<dbReference type="Pfam" id="PF05025">
    <property type="entry name" value="RbsD_FucU"/>
    <property type="match status" value="1"/>
</dbReference>
<dbReference type="GO" id="GO:0042806">
    <property type="term" value="F:fucose binding"/>
    <property type="evidence" value="ECO:0007669"/>
    <property type="project" value="TreeGrafter"/>
</dbReference>
<dbReference type="InterPro" id="IPR023750">
    <property type="entry name" value="RbsD-like_sf"/>
</dbReference>
<dbReference type="InterPro" id="IPR007721">
    <property type="entry name" value="RbsD_FucU"/>
</dbReference>
<dbReference type="AlphaFoldDB" id="A0A7W9W766"/>
<comment type="catalytic activity">
    <reaction evidence="1">
        <text>beta-D-ribopyranose = beta-D-ribofuranose</text>
        <dbReference type="Rhea" id="RHEA:25432"/>
        <dbReference type="ChEBI" id="CHEBI:27476"/>
        <dbReference type="ChEBI" id="CHEBI:47002"/>
        <dbReference type="EC" id="5.4.99.62"/>
    </reaction>
</comment>
<protein>
    <submittedName>
        <fullName evidence="4">L-fucose mutarotase</fullName>
        <ecNumber evidence="4">5.1.3.29</ecNumber>
    </submittedName>
</protein>
<dbReference type="RefSeq" id="WP_184200629.1">
    <property type="nucleotide sequence ID" value="NZ_JACHGW010000004.1"/>
</dbReference>
<dbReference type="PANTHER" id="PTHR31690">
    <property type="entry name" value="FUCOSE MUTAROTASE"/>
    <property type="match status" value="1"/>
</dbReference>
<dbReference type="Gene3D" id="3.40.1650.10">
    <property type="entry name" value="RbsD-like domain"/>
    <property type="match status" value="1"/>
</dbReference>
<sequence>MLSTRLLHPEILRALAMAGHRAKVLITDGNYPHSTKSNPAATRVFLNLAPGTVKVTEVLAALTSVIPIESAEVMQSEDGTEPPIWSGFCALLPELALTERPLPAFYTAALAPDVALLIATGEQQPYANLLLTIGVLWPEDSAHDKAAIVK</sequence>
<evidence type="ECO:0000313" key="5">
    <source>
        <dbReference type="Proteomes" id="UP000520814"/>
    </source>
</evidence>